<sequence>MKSFLNSSEISSKHPSGRQQKAATMDVIFPSKGFQVLSCFIYITGVSILAHCLSRRISTERWTWSEIKEISWSRLCVLLVFFDSWLFLFTSCILVFGIGLESDKIVCALGIYLCVLFYATSKLLIYSFLVEKVYIVWSPSVRGGKRLRSPIYIGCLVMIGIYAIVIALMVVGKIHYLREPDGVCIIGLKRFSSLALLGYDLLINIALTLLFLWPILKADLTNPRLRRVAVRTMLASGVALTTSTINMLVLALLKGHERGWVCLGSCGADVIFNALAIFWVTKSTTHTPSPANVVSFNNNNNINKSSIRENRSPPGLEIIDGENLVMRLPASRQSALMDHDASSIRVPTVENCGKPIKATRPSESGSFTFLDVPSNHNSLSKKRISQTGLEIVDMEMQMIPPHGSINPPPPPSAAHHSTYPAISSLFRTDARSPDRSGVHIMVTTNTVTDQKDSESHNNSPDTDTESFT</sequence>
<dbReference type="AlphaFoldDB" id="A0A8H5M7F6"/>
<keyword evidence="4" id="KW-1185">Reference proteome</keyword>
<keyword evidence="2" id="KW-0472">Membrane</keyword>
<dbReference type="PANTHER" id="PTHR38848">
    <property type="entry name" value="G-PROTEIN COUPLED RECEPTORS FAMILY 3 PROFILE DOMAIN-CONTAINING PROTEIN"/>
    <property type="match status" value="1"/>
</dbReference>
<dbReference type="PANTHER" id="PTHR38848:SF3">
    <property type="entry name" value="G-PROTEIN COUPLED RECEPTORS FAMILY 3 PROFILE DOMAIN-CONTAINING PROTEIN"/>
    <property type="match status" value="1"/>
</dbReference>
<organism evidence="3 4">
    <name type="scientific">Collybiopsis confluens</name>
    <dbReference type="NCBI Taxonomy" id="2823264"/>
    <lineage>
        <taxon>Eukaryota</taxon>
        <taxon>Fungi</taxon>
        <taxon>Dikarya</taxon>
        <taxon>Basidiomycota</taxon>
        <taxon>Agaricomycotina</taxon>
        <taxon>Agaricomycetes</taxon>
        <taxon>Agaricomycetidae</taxon>
        <taxon>Agaricales</taxon>
        <taxon>Marasmiineae</taxon>
        <taxon>Omphalotaceae</taxon>
        <taxon>Collybiopsis</taxon>
    </lineage>
</organism>
<evidence type="ECO:0000256" key="2">
    <source>
        <dbReference type="SAM" id="Phobius"/>
    </source>
</evidence>
<feature type="transmembrane region" description="Helical" evidence="2">
    <location>
        <begin position="34"/>
        <end position="54"/>
    </location>
</feature>
<evidence type="ECO:0000313" key="3">
    <source>
        <dbReference type="EMBL" id="KAF5384050.1"/>
    </source>
</evidence>
<protein>
    <recommendedName>
        <fullName evidence="5">Transmembrane protein</fullName>
    </recommendedName>
</protein>
<evidence type="ECO:0000256" key="1">
    <source>
        <dbReference type="SAM" id="MobiDB-lite"/>
    </source>
</evidence>
<reference evidence="3 4" key="1">
    <citation type="journal article" date="2020" name="ISME J.">
        <title>Uncovering the hidden diversity of litter-decomposition mechanisms in mushroom-forming fungi.</title>
        <authorList>
            <person name="Floudas D."/>
            <person name="Bentzer J."/>
            <person name="Ahren D."/>
            <person name="Johansson T."/>
            <person name="Persson P."/>
            <person name="Tunlid A."/>
        </authorList>
    </citation>
    <scope>NUCLEOTIDE SEQUENCE [LARGE SCALE GENOMIC DNA]</scope>
    <source>
        <strain evidence="3 4">CBS 406.79</strain>
    </source>
</reference>
<feature type="region of interest" description="Disordered" evidence="1">
    <location>
        <begin position="444"/>
        <end position="468"/>
    </location>
</feature>
<feature type="transmembrane region" description="Helical" evidence="2">
    <location>
        <begin position="228"/>
        <end position="252"/>
    </location>
</feature>
<evidence type="ECO:0000313" key="4">
    <source>
        <dbReference type="Proteomes" id="UP000518752"/>
    </source>
</evidence>
<feature type="compositionally biased region" description="Polar residues" evidence="1">
    <location>
        <begin position="456"/>
        <end position="468"/>
    </location>
</feature>
<accession>A0A8H5M7F6</accession>
<evidence type="ECO:0008006" key="5">
    <source>
        <dbReference type="Google" id="ProtNLM"/>
    </source>
</evidence>
<keyword evidence="2" id="KW-1133">Transmembrane helix</keyword>
<proteinExistence type="predicted"/>
<comment type="caution">
    <text evidence="3">The sequence shown here is derived from an EMBL/GenBank/DDBJ whole genome shotgun (WGS) entry which is preliminary data.</text>
</comment>
<name>A0A8H5M7F6_9AGAR</name>
<gene>
    <name evidence="3" type="ORF">D9757_006968</name>
</gene>
<feature type="transmembrane region" description="Helical" evidence="2">
    <location>
        <begin position="110"/>
        <end position="130"/>
    </location>
</feature>
<dbReference type="EMBL" id="JAACJN010000045">
    <property type="protein sequence ID" value="KAF5384050.1"/>
    <property type="molecule type" value="Genomic_DNA"/>
</dbReference>
<keyword evidence="2" id="KW-0812">Transmembrane</keyword>
<feature type="transmembrane region" description="Helical" evidence="2">
    <location>
        <begin position="196"/>
        <end position="216"/>
    </location>
</feature>
<feature type="transmembrane region" description="Helical" evidence="2">
    <location>
        <begin position="151"/>
        <end position="176"/>
    </location>
</feature>
<dbReference type="Proteomes" id="UP000518752">
    <property type="component" value="Unassembled WGS sequence"/>
</dbReference>
<feature type="transmembrane region" description="Helical" evidence="2">
    <location>
        <begin position="75"/>
        <end position="98"/>
    </location>
</feature>
<dbReference type="OrthoDB" id="3210850at2759"/>